<evidence type="ECO:0000313" key="3">
    <source>
        <dbReference type="Proteomes" id="UP000274073"/>
    </source>
</evidence>
<dbReference type="EMBL" id="CP033916">
    <property type="protein sequence ID" value="AZA89065.1"/>
    <property type="molecule type" value="Genomic_DNA"/>
</dbReference>
<evidence type="ECO:0000313" key="2">
    <source>
        <dbReference type="EMBL" id="AZA98028.1"/>
    </source>
</evidence>
<evidence type="ECO:0000313" key="1">
    <source>
        <dbReference type="EMBL" id="AZA89065.1"/>
    </source>
</evidence>
<reference evidence="3 4" key="1">
    <citation type="submission" date="2018-11" db="EMBL/GenBank/DDBJ databases">
        <title>Proposal to divide the Flavobacteriaceae and reorganize its genera based on Amino Acid Identity values calculated from whole genome sequences.</title>
        <authorList>
            <person name="Nicholson A.C."/>
            <person name="Gulvik C.A."/>
            <person name="Whitney A.M."/>
            <person name="Humrighouse B.W."/>
            <person name="Bell M."/>
            <person name="Holmes B."/>
            <person name="Steigerwalt A.G."/>
            <person name="Villarma A."/>
            <person name="Sheth M."/>
            <person name="Batra D."/>
            <person name="Pryor J."/>
            <person name="Bernardet J.-F."/>
            <person name="Hugo C."/>
            <person name="Kampfer P."/>
            <person name="Newman J."/>
            <person name="McQuiston J.R."/>
        </authorList>
    </citation>
    <scope>NUCLEOTIDE SEQUENCE [LARGE SCALE GENOMIC DNA]</scope>
    <source>
        <strain evidence="1 3">G0207</strain>
        <strain evidence="2 4">H5143</strain>
        <plasmid evidence="3 4">unnamed</plasmid>
    </source>
</reference>
<geneLocation type="plasmid" evidence="3 4">
    <name>unnamed</name>
</geneLocation>
<protein>
    <recommendedName>
        <fullName evidence="5">Leucine-rich repeat domain-containing protein</fullName>
    </recommendedName>
</protein>
<organism evidence="1 3">
    <name type="scientific">Chryseobacterium shandongense</name>
    <dbReference type="NCBI Taxonomy" id="1493872"/>
    <lineage>
        <taxon>Bacteria</taxon>
        <taxon>Pseudomonadati</taxon>
        <taxon>Bacteroidota</taxon>
        <taxon>Flavobacteriia</taxon>
        <taxon>Flavobacteriales</taxon>
        <taxon>Weeksellaceae</taxon>
        <taxon>Chryseobacterium group</taxon>
        <taxon>Chryseobacterium</taxon>
    </lineage>
</organism>
<sequence>MATNIYYIPKDRGILITSDFADIQKRMDIGMDPIIEYLQITISDFDKYIIRSFGFDKVDNNYFQKIKDEISKYEFETIAFHESTIDLSNVVLDAKHLIVGDKSKINLSSNNFKNLKEITFLSVKTFKGKILDKFKKVERLILWYENQKSNIILENFPNLKEFYIYNGSLVQLDLTENPLIERLQLHRALKLEKVILPPTVHLKRVVVEACNKLDRSNLSLS</sequence>
<dbReference type="GeneID" id="39505310"/>
<dbReference type="InterPro" id="IPR032675">
    <property type="entry name" value="LRR_dom_sf"/>
</dbReference>
<dbReference type="RefSeq" id="WP_123855552.1">
    <property type="nucleotide sequence ID" value="NZ_CP033913.1"/>
</dbReference>
<keyword evidence="1" id="KW-0614">Plasmid</keyword>
<name>A0AAD0YH67_9FLAO</name>
<dbReference type="SUPFAM" id="SSF52058">
    <property type="entry name" value="L domain-like"/>
    <property type="match status" value="1"/>
</dbReference>
<proteinExistence type="predicted"/>
<gene>
    <name evidence="1" type="ORF">EG349_19760</name>
    <name evidence="2" type="ORF">EG353_20795</name>
</gene>
<dbReference type="AlphaFoldDB" id="A0AAD0YH67"/>
<dbReference type="EMBL" id="CP033913">
    <property type="protein sequence ID" value="AZA98028.1"/>
    <property type="molecule type" value="Genomic_DNA"/>
</dbReference>
<evidence type="ECO:0008006" key="5">
    <source>
        <dbReference type="Google" id="ProtNLM"/>
    </source>
</evidence>
<accession>A0AAD0YH67</accession>
<keyword evidence="4" id="KW-1185">Reference proteome</keyword>
<dbReference type="Proteomes" id="UP000281741">
    <property type="component" value="Plasmid unnamed"/>
</dbReference>
<dbReference type="Proteomes" id="UP000274073">
    <property type="component" value="Plasmid unnamed"/>
</dbReference>
<dbReference type="Gene3D" id="3.80.10.10">
    <property type="entry name" value="Ribonuclease Inhibitor"/>
    <property type="match status" value="1"/>
</dbReference>
<evidence type="ECO:0000313" key="4">
    <source>
        <dbReference type="Proteomes" id="UP000281741"/>
    </source>
</evidence>